<dbReference type="Pfam" id="PF03008">
    <property type="entry name" value="DUF234"/>
    <property type="match status" value="1"/>
</dbReference>
<dbReference type="InterPro" id="IPR027417">
    <property type="entry name" value="P-loop_NTPase"/>
</dbReference>
<feature type="domain" description="DUF234" evidence="2">
    <location>
        <begin position="307"/>
        <end position="404"/>
    </location>
</feature>
<dbReference type="RefSeq" id="WP_178733901.1">
    <property type="nucleotide sequence ID" value="NZ_JABUOH010000003.1"/>
</dbReference>
<evidence type="ECO:0000313" key="4">
    <source>
        <dbReference type="Proteomes" id="UP000568109"/>
    </source>
</evidence>
<dbReference type="PANTHER" id="PTHR34704">
    <property type="entry name" value="ATPASE"/>
    <property type="match status" value="1"/>
</dbReference>
<keyword evidence="4" id="KW-1185">Reference proteome</keyword>
<dbReference type="Pfam" id="PF01637">
    <property type="entry name" value="ATPase_2"/>
    <property type="match status" value="1"/>
</dbReference>
<evidence type="ECO:0000259" key="2">
    <source>
        <dbReference type="Pfam" id="PF03008"/>
    </source>
</evidence>
<keyword evidence="3" id="KW-0067">ATP-binding</keyword>
<protein>
    <submittedName>
        <fullName evidence="3">ATP-binding protein</fullName>
    </submittedName>
</protein>
<organism evidence="3 4">
    <name type="scientific">Candidatus Phytoplasma pruni</name>
    <dbReference type="NCBI Taxonomy" id="479893"/>
    <lineage>
        <taxon>Bacteria</taxon>
        <taxon>Bacillati</taxon>
        <taxon>Mycoplasmatota</taxon>
        <taxon>Mollicutes</taxon>
        <taxon>Acholeplasmatales</taxon>
        <taxon>Acholeplasmataceae</taxon>
        <taxon>Candidatus Phytoplasma</taxon>
        <taxon>16SrIII (X-disease group)</taxon>
    </lineage>
</organism>
<sequence length="461" mass="54166">MFHGRKKELTNLQEKIDSHKFEFIILYGRRRIGKTAILQKIMEQNKQAIYFMAKEKSVEINLHELTQTIGVFFQQPLSFDSYRQLFQYLADQKQKIILIIDEFTYLLKGNSGFVSDLQEIIDHILPASMIKLIVSGSHVGVMENELSYQKPLYGRKTFALKIKPFDYNEASLFYPQISSKDKIIFYSIFGGIPFYLRQINPQLSVKQNIIDIILKPFLNNEAEMDFILKHEIQKPQKYIAILQSIAYGATKLNDISDKSHIKSSSSTANYISTLEKMGIVGKDFSFGERKNSKKTLYYMKDQFFRFYFTFIEPNLNTISFTEEEVFYSKFIEPKLNEYVSWEFEKIARSFVHKKYVSVSQQIGRYWGNILTSENNKKINKDVEIDIILQKTNKEIFLFECKWSIEKIDYSAVNRLEEKKAILQEKFENKITQIGFFSKSGYDAKIDAHKYLLFTLDDLFSL</sequence>
<keyword evidence="3" id="KW-0547">Nucleotide-binding</keyword>
<dbReference type="InterPro" id="IPR004256">
    <property type="entry name" value="DUF234"/>
</dbReference>
<feature type="domain" description="ATPase" evidence="1">
    <location>
        <begin position="2"/>
        <end position="198"/>
    </location>
</feature>
<accession>A0A851HFU1</accession>
<dbReference type="PANTHER" id="PTHR34704:SF1">
    <property type="entry name" value="ATPASE"/>
    <property type="match status" value="1"/>
</dbReference>
<dbReference type="SUPFAM" id="SSF52980">
    <property type="entry name" value="Restriction endonuclease-like"/>
    <property type="match status" value="1"/>
</dbReference>
<comment type="caution">
    <text evidence="3">The sequence shown here is derived from an EMBL/GenBank/DDBJ whole genome shotgun (WGS) entry which is preliminary data.</text>
</comment>
<dbReference type="GO" id="GO:0005524">
    <property type="term" value="F:ATP binding"/>
    <property type="evidence" value="ECO:0007669"/>
    <property type="project" value="UniProtKB-KW"/>
</dbReference>
<proteinExistence type="predicted"/>
<evidence type="ECO:0000259" key="1">
    <source>
        <dbReference type="Pfam" id="PF01637"/>
    </source>
</evidence>
<evidence type="ECO:0000313" key="3">
    <source>
        <dbReference type="EMBL" id="NWN45500.1"/>
    </source>
</evidence>
<dbReference type="SUPFAM" id="SSF52540">
    <property type="entry name" value="P-loop containing nucleoside triphosphate hydrolases"/>
    <property type="match status" value="1"/>
</dbReference>
<dbReference type="Proteomes" id="UP000568109">
    <property type="component" value="Unassembled WGS sequence"/>
</dbReference>
<dbReference type="InterPro" id="IPR011579">
    <property type="entry name" value="ATPase_dom"/>
</dbReference>
<reference evidence="3 4" key="1">
    <citation type="submission" date="2020-06" db="EMBL/GenBank/DDBJ databases">
        <title>Draft genome sequence of Candidatus Phytoplasma pruni (X-disease group, subgroup 16SrIII-B) strain ChTDIII from Argentina.</title>
        <authorList>
            <person name="Fernandez F.D."/>
            <person name="Zuebert C."/>
            <person name="Huettel B."/>
            <person name="Kube M."/>
            <person name="Conci L.R."/>
        </authorList>
    </citation>
    <scope>NUCLEOTIDE SEQUENCE [LARGE SCALE GENOMIC DNA]</scope>
    <source>
        <strain evidence="3 4">ChTDIII</strain>
    </source>
</reference>
<dbReference type="AlphaFoldDB" id="A0A851HFU1"/>
<name>A0A851HFU1_9MOLU</name>
<gene>
    <name evidence="3" type="ORF">HR065_00170</name>
</gene>
<dbReference type="EMBL" id="JABUOH010000003">
    <property type="protein sequence ID" value="NWN45500.1"/>
    <property type="molecule type" value="Genomic_DNA"/>
</dbReference>
<dbReference type="Gene3D" id="3.40.50.300">
    <property type="entry name" value="P-loop containing nucleotide triphosphate hydrolases"/>
    <property type="match status" value="1"/>
</dbReference>
<dbReference type="InterPro" id="IPR011335">
    <property type="entry name" value="Restrct_endonuc-II-like"/>
</dbReference>